<dbReference type="PANTHER" id="PTHR13238">
    <property type="entry name" value="PROTEIN C21ORF59"/>
    <property type="match status" value="1"/>
</dbReference>
<dbReference type="GO" id="GO:0003352">
    <property type="term" value="P:regulation of cilium movement"/>
    <property type="evidence" value="ECO:0007669"/>
    <property type="project" value="InterPro"/>
</dbReference>
<proteinExistence type="inferred from homology"/>
<comment type="similarity">
    <text evidence="1">Belongs to the CFAP298 family.</text>
</comment>
<reference evidence="3" key="1">
    <citation type="journal article" date="2018" name="Nat. Microbiol.">
        <title>Leveraging single-cell genomics to expand the fungal tree of life.</title>
        <authorList>
            <person name="Ahrendt S.R."/>
            <person name="Quandt C.A."/>
            <person name="Ciobanu D."/>
            <person name="Clum A."/>
            <person name="Salamov A."/>
            <person name="Andreopoulos B."/>
            <person name="Cheng J.F."/>
            <person name="Woyke T."/>
            <person name="Pelin A."/>
            <person name="Henrissat B."/>
            <person name="Reynolds N.K."/>
            <person name="Benny G.L."/>
            <person name="Smith M.E."/>
            <person name="James T.Y."/>
            <person name="Grigoriev I.V."/>
        </authorList>
    </citation>
    <scope>NUCLEOTIDE SEQUENCE [LARGE SCALE GENOMIC DNA]</scope>
    <source>
        <strain evidence="3">ATCC 52028</strain>
    </source>
</reference>
<sequence>MVHLHVKKGTDSLFLVAADAADPVADVLRHVCAVHALRLRLGRLIEHIAVLAEYGPLKPLDQHGYTEAQLTALAAAEPGDAAATTTVATTADGRQVCLRPDPTGRRTGEAPLPSQVAVLEAACAEAAAAIAADRAARRELLTVEALETALASLRGAVAMVWPMGLPAEDPVAACLADDELLEGTPAAAEPTDPATAALWWAGKRLEPAKPLAAYVGTNNKTTIVVKLQRATQGAPVREPPLDEQAQKHLMAYYYRKQEADKALRADADDAYVNAPWAQTNQLKAAFSGVGLGGIAYKP</sequence>
<evidence type="ECO:0000256" key="1">
    <source>
        <dbReference type="ARBA" id="ARBA00009619"/>
    </source>
</evidence>
<protein>
    <submittedName>
        <fullName evidence="2">Uncharacterized protein</fullName>
    </submittedName>
</protein>
<keyword evidence="3" id="KW-1185">Reference proteome</keyword>
<dbReference type="AlphaFoldDB" id="A0A4V1ITW3"/>
<dbReference type="PANTHER" id="PTHR13238:SF0">
    <property type="entry name" value="CILIA- AND FLAGELLA-ASSOCIATED PROTEIN 298"/>
    <property type="match status" value="1"/>
</dbReference>
<accession>A0A4V1ITW3</accession>
<evidence type="ECO:0000313" key="2">
    <source>
        <dbReference type="EMBL" id="RKO98457.1"/>
    </source>
</evidence>
<organism evidence="2 3">
    <name type="scientific">Caulochytrium protostelioides</name>
    <dbReference type="NCBI Taxonomy" id="1555241"/>
    <lineage>
        <taxon>Eukaryota</taxon>
        <taxon>Fungi</taxon>
        <taxon>Fungi incertae sedis</taxon>
        <taxon>Chytridiomycota</taxon>
        <taxon>Chytridiomycota incertae sedis</taxon>
        <taxon>Chytridiomycetes</taxon>
        <taxon>Caulochytriales</taxon>
        <taxon>Caulochytriaceae</taxon>
        <taxon>Caulochytrium</taxon>
    </lineage>
</organism>
<dbReference type="InterPro" id="IPR021298">
    <property type="entry name" value="CFAP298"/>
</dbReference>
<dbReference type="OrthoDB" id="276065at2759"/>
<dbReference type="STRING" id="1555241.A0A4V1ITW3"/>
<name>A0A4V1ITW3_9FUNG</name>
<dbReference type="Proteomes" id="UP000274922">
    <property type="component" value="Unassembled WGS sequence"/>
</dbReference>
<dbReference type="Pfam" id="PF11069">
    <property type="entry name" value="CFAP298"/>
    <property type="match status" value="1"/>
</dbReference>
<evidence type="ECO:0000313" key="3">
    <source>
        <dbReference type="Proteomes" id="UP000274922"/>
    </source>
</evidence>
<dbReference type="EMBL" id="ML014430">
    <property type="protein sequence ID" value="RKO98457.1"/>
    <property type="molecule type" value="Genomic_DNA"/>
</dbReference>
<gene>
    <name evidence="2" type="ORF">CXG81DRAFT_15900</name>
</gene>